<sequence length="137" mass="15184">MLGRIDGAHCTYGATVQWDNGTRYYIDSACLTRVHWRVGHKTDAVGSDLSTVTEHADYADALDAFRCLLESIAGELFGESHTCECDSDDECEPCAAESDARSWLADRLTGRTDPGPLEFAHRPESWGVTALFRLERI</sequence>
<reference evidence="1 2" key="1">
    <citation type="submission" date="2020-11" db="EMBL/GenBank/DDBJ databases">
        <title>A novel isolate from a Black sea contaminated sediment with potential to produce alkanes: Plantactinospora alkalitolerans sp. nov.</title>
        <authorList>
            <person name="Carro L."/>
            <person name="Veyisoglu A."/>
            <person name="Guven K."/>
            <person name="Schumann P."/>
            <person name="Klenk H.-P."/>
            <person name="Sahin N."/>
        </authorList>
    </citation>
    <scope>NUCLEOTIDE SEQUENCE [LARGE SCALE GENOMIC DNA]</scope>
    <source>
        <strain evidence="1 2">S1510</strain>
    </source>
</reference>
<dbReference type="RefSeq" id="WP_196206746.1">
    <property type="nucleotide sequence ID" value="NZ_JADPUN010000422.1"/>
</dbReference>
<accession>A0ABS0H9Y5</accession>
<dbReference type="EMBL" id="JADPUN010000422">
    <property type="protein sequence ID" value="MBF9135290.1"/>
    <property type="molecule type" value="Genomic_DNA"/>
</dbReference>
<dbReference type="Proteomes" id="UP000638560">
    <property type="component" value="Unassembled WGS sequence"/>
</dbReference>
<organism evidence="1 2">
    <name type="scientific">Plantactinospora alkalitolerans</name>
    <dbReference type="NCBI Taxonomy" id="2789879"/>
    <lineage>
        <taxon>Bacteria</taxon>
        <taxon>Bacillati</taxon>
        <taxon>Actinomycetota</taxon>
        <taxon>Actinomycetes</taxon>
        <taxon>Micromonosporales</taxon>
        <taxon>Micromonosporaceae</taxon>
        <taxon>Plantactinospora</taxon>
    </lineage>
</organism>
<name>A0ABS0H9Y5_9ACTN</name>
<proteinExistence type="predicted"/>
<gene>
    <name evidence="1" type="ORF">I0C86_41300</name>
</gene>
<evidence type="ECO:0000313" key="2">
    <source>
        <dbReference type="Proteomes" id="UP000638560"/>
    </source>
</evidence>
<keyword evidence="2" id="KW-1185">Reference proteome</keyword>
<comment type="caution">
    <text evidence="1">The sequence shown here is derived from an EMBL/GenBank/DDBJ whole genome shotgun (WGS) entry which is preliminary data.</text>
</comment>
<evidence type="ECO:0000313" key="1">
    <source>
        <dbReference type="EMBL" id="MBF9135290.1"/>
    </source>
</evidence>
<protein>
    <submittedName>
        <fullName evidence="1">Uncharacterized protein</fullName>
    </submittedName>
</protein>